<proteinExistence type="predicted"/>
<dbReference type="Pfam" id="PF13354">
    <property type="entry name" value="Beta-lactamase2"/>
    <property type="match status" value="1"/>
</dbReference>
<dbReference type="InterPro" id="IPR012338">
    <property type="entry name" value="Beta-lactam/transpept-like"/>
</dbReference>
<dbReference type="EMBL" id="JBHSEH010000006">
    <property type="protein sequence ID" value="MFC4426226.1"/>
    <property type="molecule type" value="Genomic_DNA"/>
</dbReference>
<keyword evidence="2" id="KW-0378">Hydrolase</keyword>
<dbReference type="InterPro" id="IPR045155">
    <property type="entry name" value="Beta-lactam_cat"/>
</dbReference>
<evidence type="ECO:0000313" key="2">
    <source>
        <dbReference type="EMBL" id="MFC4426226.1"/>
    </source>
</evidence>
<dbReference type="SUPFAM" id="SSF56601">
    <property type="entry name" value="beta-lactamase/transpeptidase-like"/>
    <property type="match status" value="1"/>
</dbReference>
<keyword evidence="3" id="KW-1185">Reference proteome</keyword>
<dbReference type="GO" id="GO:0016787">
    <property type="term" value="F:hydrolase activity"/>
    <property type="evidence" value="ECO:0007669"/>
    <property type="project" value="UniProtKB-KW"/>
</dbReference>
<protein>
    <submittedName>
        <fullName evidence="2">Serine hydrolase</fullName>
    </submittedName>
</protein>
<feature type="domain" description="Beta-lactamase class A catalytic" evidence="1">
    <location>
        <begin position="35"/>
        <end position="253"/>
    </location>
</feature>
<comment type="caution">
    <text evidence="2">The sequence shown here is derived from an EMBL/GenBank/DDBJ whole genome shotgun (WGS) entry which is preliminary data.</text>
</comment>
<accession>A0ABV8XKY6</accession>
<dbReference type="InterPro" id="IPR000871">
    <property type="entry name" value="Beta-lactam_class-A"/>
</dbReference>
<sequence length="292" mass="32043">MTQREDSPVIQAFLEAQRHQGFCGQVALRICALDDPQAGAELCALNARQSFPSASTIKVPLLVRALQEAQAGCLDLQARVTLRASDRVPGSGVLHVLEEGLQPSWQDVLTLMTVVSDNTATNLVIDRLGQATFNAWLTEKGWTGTHLVGKLQLRPEAQNEAQRRGERNRTTAWDQADLLCRLARGELLDTTHTRLALDILARQQLRDIIGRSLPSGPDGEPLYRLASKSGELRGVHHDVGVLFTPRPLVVALLSQGGEDPREHPENRDLIRLSRALWPLLSQLGQVPPAGDI</sequence>
<organism evidence="2 3">
    <name type="scientific">Deinococcus navajonensis</name>
    <dbReference type="NCBI Taxonomy" id="309884"/>
    <lineage>
        <taxon>Bacteria</taxon>
        <taxon>Thermotogati</taxon>
        <taxon>Deinococcota</taxon>
        <taxon>Deinococci</taxon>
        <taxon>Deinococcales</taxon>
        <taxon>Deinococcaceae</taxon>
        <taxon>Deinococcus</taxon>
    </lineage>
</organism>
<dbReference type="PANTHER" id="PTHR35333:SF4">
    <property type="entry name" value="SLR0121 PROTEIN"/>
    <property type="match status" value="1"/>
</dbReference>
<evidence type="ECO:0000259" key="1">
    <source>
        <dbReference type="Pfam" id="PF13354"/>
    </source>
</evidence>
<dbReference type="RefSeq" id="WP_380038463.1">
    <property type="nucleotide sequence ID" value="NZ_JBHSEH010000006.1"/>
</dbReference>
<dbReference type="PANTHER" id="PTHR35333">
    <property type="entry name" value="BETA-LACTAMASE"/>
    <property type="match status" value="1"/>
</dbReference>
<dbReference type="Proteomes" id="UP001595998">
    <property type="component" value="Unassembled WGS sequence"/>
</dbReference>
<gene>
    <name evidence="2" type="ORF">ACFOZ9_08360</name>
</gene>
<evidence type="ECO:0000313" key="3">
    <source>
        <dbReference type="Proteomes" id="UP001595998"/>
    </source>
</evidence>
<name>A0ABV8XKY6_9DEIO</name>
<reference evidence="3" key="1">
    <citation type="journal article" date="2019" name="Int. J. Syst. Evol. Microbiol.">
        <title>The Global Catalogue of Microorganisms (GCM) 10K type strain sequencing project: providing services to taxonomists for standard genome sequencing and annotation.</title>
        <authorList>
            <consortium name="The Broad Institute Genomics Platform"/>
            <consortium name="The Broad Institute Genome Sequencing Center for Infectious Disease"/>
            <person name="Wu L."/>
            <person name="Ma J."/>
        </authorList>
    </citation>
    <scope>NUCLEOTIDE SEQUENCE [LARGE SCALE GENOMIC DNA]</scope>
    <source>
        <strain evidence="3">CCUG 56029</strain>
    </source>
</reference>
<dbReference type="Gene3D" id="3.40.710.10">
    <property type="entry name" value="DD-peptidase/beta-lactamase superfamily"/>
    <property type="match status" value="1"/>
</dbReference>